<reference evidence="1 2" key="1">
    <citation type="submission" date="2021-06" db="EMBL/GenBank/DDBJ databases">
        <title>Ecological speciation of a Streptomyces species isolated from different habitats and geographic origins.</title>
        <authorList>
            <person name="Wang J."/>
        </authorList>
    </citation>
    <scope>NUCLEOTIDE SEQUENCE [LARGE SCALE GENOMIC DNA]</scope>
    <source>
        <strain evidence="1 2">FXJ8.012</strain>
    </source>
</reference>
<protein>
    <recommendedName>
        <fullName evidence="3">DUF559 domain-containing protein</fullName>
    </recommendedName>
</protein>
<dbReference type="EMBL" id="JAHSTP010000007">
    <property type="protein sequence ID" value="MBZ6153285.1"/>
    <property type="molecule type" value="Genomic_DNA"/>
</dbReference>
<evidence type="ECO:0000313" key="1">
    <source>
        <dbReference type="EMBL" id="MBZ6153285.1"/>
    </source>
</evidence>
<gene>
    <name evidence="1" type="ORF">KVH32_19300</name>
</gene>
<evidence type="ECO:0000313" key="2">
    <source>
        <dbReference type="Proteomes" id="UP000758701"/>
    </source>
</evidence>
<evidence type="ECO:0008006" key="3">
    <source>
        <dbReference type="Google" id="ProtNLM"/>
    </source>
</evidence>
<comment type="caution">
    <text evidence="1">The sequence shown here is derived from an EMBL/GenBank/DDBJ whole genome shotgun (WGS) entry which is preliminary data.</text>
</comment>
<accession>A0ABS7W7Z5</accession>
<name>A0ABS7W7Z5_STROV</name>
<proteinExistence type="predicted"/>
<organism evidence="1 2">
    <name type="scientific">Streptomyces olivaceus</name>
    <dbReference type="NCBI Taxonomy" id="47716"/>
    <lineage>
        <taxon>Bacteria</taxon>
        <taxon>Bacillati</taxon>
        <taxon>Actinomycetota</taxon>
        <taxon>Actinomycetes</taxon>
        <taxon>Kitasatosporales</taxon>
        <taxon>Streptomycetaceae</taxon>
        <taxon>Streptomyces</taxon>
    </lineage>
</organism>
<dbReference type="Proteomes" id="UP000758701">
    <property type="component" value="Unassembled WGS sequence"/>
</dbReference>
<keyword evidence="2" id="KW-1185">Reference proteome</keyword>
<sequence>MRTLVESGVLLTTRALKAGWPRSSLSRRLQDEGWVPLRHGAWAERTTAVDLDLRLKAAQLMHPELVVSHRTSARLWAIEQLGSAAPERVEFTDPGLTSRRRLTGVNVHRLPLADTEVETVGPRRLRITSVARTLGDLLRSGPRDDALVAVESALTRRRFEGVPRPPLATRPSLTTALAGPLLGGTRARQWLSLVDLGAGSPAETVARLRMHDAGLHPETQAEVRTRDGRRRYLDFFFRAQGLAVEIEGYAYHGSRDSHRRDMARFNEIAHCPEVHRLLRFPATAPLYHPTRILQDIHRALSGG</sequence>